<evidence type="ECO:0000256" key="2">
    <source>
        <dbReference type="SAM" id="MobiDB-lite"/>
    </source>
</evidence>
<dbReference type="InterPro" id="IPR002068">
    <property type="entry name" value="A-crystallin/Hsp20_dom"/>
</dbReference>
<comment type="similarity">
    <text evidence="1">Belongs to the small heat shock protein (HSP20) family.</text>
</comment>
<dbReference type="Gene3D" id="2.60.40.790">
    <property type="match status" value="1"/>
</dbReference>
<feature type="compositionally biased region" description="Basic and acidic residues" evidence="2">
    <location>
        <begin position="57"/>
        <end position="67"/>
    </location>
</feature>
<keyword evidence="5" id="KW-1185">Reference proteome</keyword>
<name>A0ABN7WQX7_GIGMA</name>
<evidence type="ECO:0000313" key="4">
    <source>
        <dbReference type="EMBL" id="CAG8838134.1"/>
    </source>
</evidence>
<proteinExistence type="inferred from homology"/>
<evidence type="ECO:0000313" key="5">
    <source>
        <dbReference type="Proteomes" id="UP000789901"/>
    </source>
</evidence>
<sequence>ENDAAIFYNYVKNRPFPYGPENIEIQFLPSKDENDEHRNKRSKDEALSETNVYELPDNSKKSKKSEDKILNRTDELFKNSNKKTREILNPQYALYENREQYVIVIYIPGIGNEDQLKIRFSQAKKNLEISGEFQPLRSERVLKSTISTGPFVLNLCLEKE</sequence>
<accession>A0ABN7WQX7</accession>
<dbReference type="PROSITE" id="PS01031">
    <property type="entry name" value="SHSP"/>
    <property type="match status" value="1"/>
</dbReference>
<reference evidence="4 5" key="1">
    <citation type="submission" date="2021-06" db="EMBL/GenBank/DDBJ databases">
        <authorList>
            <person name="Kallberg Y."/>
            <person name="Tangrot J."/>
            <person name="Rosling A."/>
        </authorList>
    </citation>
    <scope>NUCLEOTIDE SEQUENCE [LARGE SCALE GENOMIC DNA]</scope>
    <source>
        <strain evidence="4 5">120-4 pot B 10/14</strain>
    </source>
</reference>
<feature type="domain" description="SHSP" evidence="3">
    <location>
        <begin position="83"/>
        <end position="160"/>
    </location>
</feature>
<gene>
    <name evidence="4" type="ORF">GMARGA_LOCUS33822</name>
</gene>
<protein>
    <submittedName>
        <fullName evidence="4">24595_t:CDS:1</fullName>
    </submittedName>
</protein>
<dbReference type="InterPro" id="IPR008978">
    <property type="entry name" value="HSP20-like_chaperone"/>
</dbReference>
<dbReference type="EMBL" id="CAJVQB010057404">
    <property type="protein sequence ID" value="CAG8838134.1"/>
    <property type="molecule type" value="Genomic_DNA"/>
</dbReference>
<feature type="compositionally biased region" description="Basic and acidic residues" evidence="2">
    <location>
        <begin position="30"/>
        <end position="46"/>
    </location>
</feature>
<organism evidence="4 5">
    <name type="scientific">Gigaspora margarita</name>
    <dbReference type="NCBI Taxonomy" id="4874"/>
    <lineage>
        <taxon>Eukaryota</taxon>
        <taxon>Fungi</taxon>
        <taxon>Fungi incertae sedis</taxon>
        <taxon>Mucoromycota</taxon>
        <taxon>Glomeromycotina</taxon>
        <taxon>Glomeromycetes</taxon>
        <taxon>Diversisporales</taxon>
        <taxon>Gigasporaceae</taxon>
        <taxon>Gigaspora</taxon>
    </lineage>
</organism>
<evidence type="ECO:0000259" key="3">
    <source>
        <dbReference type="PROSITE" id="PS01031"/>
    </source>
</evidence>
<dbReference type="Proteomes" id="UP000789901">
    <property type="component" value="Unassembled WGS sequence"/>
</dbReference>
<comment type="caution">
    <text evidence="4">The sequence shown here is derived from an EMBL/GenBank/DDBJ whole genome shotgun (WGS) entry which is preliminary data.</text>
</comment>
<evidence type="ECO:0000256" key="1">
    <source>
        <dbReference type="PROSITE-ProRule" id="PRU00285"/>
    </source>
</evidence>
<feature type="non-terminal residue" evidence="4">
    <location>
        <position position="1"/>
    </location>
</feature>
<feature type="region of interest" description="Disordered" evidence="2">
    <location>
        <begin position="28"/>
        <end position="67"/>
    </location>
</feature>